<proteinExistence type="inferred from homology"/>
<protein>
    <submittedName>
        <fullName evidence="2">Uncharacterized protein</fullName>
    </submittedName>
</protein>
<dbReference type="EMBL" id="JANPWB010000002">
    <property type="protein sequence ID" value="KAJ1205708.1"/>
    <property type="molecule type" value="Genomic_DNA"/>
</dbReference>
<dbReference type="PRINTS" id="PR00081">
    <property type="entry name" value="GDHRDH"/>
</dbReference>
<dbReference type="CDD" id="cd05339">
    <property type="entry name" value="17beta-HSDXI-like_SDR_c"/>
    <property type="match status" value="1"/>
</dbReference>
<dbReference type="Pfam" id="PF00106">
    <property type="entry name" value="adh_short"/>
    <property type="match status" value="1"/>
</dbReference>
<reference evidence="2" key="1">
    <citation type="journal article" date="2022" name="bioRxiv">
        <title>Sequencing and chromosome-scale assembly of the giantPleurodeles waltlgenome.</title>
        <authorList>
            <person name="Brown T."/>
            <person name="Elewa A."/>
            <person name="Iarovenko S."/>
            <person name="Subramanian E."/>
            <person name="Araus A.J."/>
            <person name="Petzold A."/>
            <person name="Susuki M."/>
            <person name="Suzuki K.-i.T."/>
            <person name="Hayashi T."/>
            <person name="Toyoda A."/>
            <person name="Oliveira C."/>
            <person name="Osipova E."/>
            <person name="Leigh N.D."/>
            <person name="Simon A."/>
            <person name="Yun M.H."/>
        </authorList>
    </citation>
    <scope>NUCLEOTIDE SEQUENCE</scope>
    <source>
        <strain evidence="2">20211129_DDA</strain>
        <tissue evidence="2">Liver</tissue>
    </source>
</reference>
<dbReference type="SUPFAM" id="SSF51735">
    <property type="entry name" value="NAD(P)-binding Rossmann-fold domains"/>
    <property type="match status" value="1"/>
</dbReference>
<organism evidence="2 3">
    <name type="scientific">Pleurodeles waltl</name>
    <name type="common">Iberian ribbed newt</name>
    <dbReference type="NCBI Taxonomy" id="8319"/>
    <lineage>
        <taxon>Eukaryota</taxon>
        <taxon>Metazoa</taxon>
        <taxon>Chordata</taxon>
        <taxon>Craniata</taxon>
        <taxon>Vertebrata</taxon>
        <taxon>Euteleostomi</taxon>
        <taxon>Amphibia</taxon>
        <taxon>Batrachia</taxon>
        <taxon>Caudata</taxon>
        <taxon>Salamandroidea</taxon>
        <taxon>Salamandridae</taxon>
        <taxon>Pleurodelinae</taxon>
        <taxon>Pleurodeles</taxon>
    </lineage>
</organism>
<evidence type="ECO:0000256" key="1">
    <source>
        <dbReference type="RuleBase" id="RU000363"/>
    </source>
</evidence>
<comment type="caution">
    <text evidence="2">The sequence shown here is derived from an EMBL/GenBank/DDBJ whole genome shotgun (WGS) entry which is preliminary data.</text>
</comment>
<comment type="similarity">
    <text evidence="1">Belongs to the short-chain dehydrogenases/reductases (SDR) family.</text>
</comment>
<name>A0AAV7VWN5_PLEWA</name>
<dbReference type="AlphaFoldDB" id="A0AAV7VWN5"/>
<keyword evidence="3" id="KW-1185">Reference proteome</keyword>
<dbReference type="GO" id="GO:0016229">
    <property type="term" value="F:steroid dehydrogenase activity"/>
    <property type="evidence" value="ECO:0007669"/>
    <property type="project" value="TreeGrafter"/>
</dbReference>
<sequence>MPASQHRKQEKYHALLQSGQKITLACTDGVLETAEQCRRLGTTVHTYEVDCSQREDIYRTAEKVKNEVGDVSILVNNAGVVVCTELLNIKDDQIQRTFDVNIMAHFWTTKAFLPAMLKNNHGHVVTVASICGHLPLPQLVDYCSSKFAAVGFHIALTAELAGLGKNGIKTSCLCPVFINTGFVRNPRSRLWPILKPEYVVKELMDGILTNKKMIFAPPSARFFVLMERIFPERFMAAVNKLQDAYCEGPVQRADKEK</sequence>
<evidence type="ECO:0000313" key="2">
    <source>
        <dbReference type="EMBL" id="KAJ1205708.1"/>
    </source>
</evidence>
<dbReference type="InterPro" id="IPR002347">
    <property type="entry name" value="SDR_fam"/>
</dbReference>
<dbReference type="PANTHER" id="PTHR24322">
    <property type="entry name" value="PKSB"/>
    <property type="match status" value="1"/>
</dbReference>
<dbReference type="Proteomes" id="UP001066276">
    <property type="component" value="Chromosome 1_2"/>
</dbReference>
<evidence type="ECO:0000313" key="3">
    <source>
        <dbReference type="Proteomes" id="UP001066276"/>
    </source>
</evidence>
<dbReference type="PRINTS" id="PR00080">
    <property type="entry name" value="SDRFAMILY"/>
</dbReference>
<dbReference type="FunFam" id="3.40.50.720:FF:000430">
    <property type="entry name" value="17-beta-hydroxysteroid dehydrogenase 13 isoform X2"/>
    <property type="match status" value="1"/>
</dbReference>
<dbReference type="Gene3D" id="3.40.50.720">
    <property type="entry name" value="NAD(P)-binding Rossmann-like Domain"/>
    <property type="match status" value="1"/>
</dbReference>
<dbReference type="PANTHER" id="PTHR24322:SF752">
    <property type="entry name" value="ESTRADIOL 17-BETA-DEHYDROGENASE 11-LIKE"/>
    <property type="match status" value="1"/>
</dbReference>
<dbReference type="GO" id="GO:0005811">
    <property type="term" value="C:lipid droplet"/>
    <property type="evidence" value="ECO:0007669"/>
    <property type="project" value="TreeGrafter"/>
</dbReference>
<dbReference type="InterPro" id="IPR036291">
    <property type="entry name" value="NAD(P)-bd_dom_sf"/>
</dbReference>
<gene>
    <name evidence="2" type="ORF">NDU88_001136</name>
</gene>
<dbReference type="GO" id="GO:0016616">
    <property type="term" value="F:oxidoreductase activity, acting on the CH-OH group of donors, NAD or NADP as acceptor"/>
    <property type="evidence" value="ECO:0007669"/>
    <property type="project" value="TreeGrafter"/>
</dbReference>
<accession>A0AAV7VWN5</accession>